<feature type="domain" description="NADP-dependent oxidoreductase" evidence="2">
    <location>
        <begin position="16"/>
        <end position="321"/>
    </location>
</feature>
<dbReference type="InterPro" id="IPR036812">
    <property type="entry name" value="NAD(P)_OxRdtase_dom_sf"/>
</dbReference>
<dbReference type="SUPFAM" id="SSF51430">
    <property type="entry name" value="NAD(P)-linked oxidoreductase"/>
    <property type="match status" value="1"/>
</dbReference>
<gene>
    <name evidence="3" type="ORF">ACFFNY_15785</name>
</gene>
<dbReference type="RefSeq" id="WP_344902583.1">
    <property type="nucleotide sequence ID" value="NZ_BAAAYO010000001.1"/>
</dbReference>
<proteinExistence type="predicted"/>
<evidence type="ECO:0000259" key="2">
    <source>
        <dbReference type="Pfam" id="PF00248"/>
    </source>
</evidence>
<dbReference type="PANTHER" id="PTHR43364:SF4">
    <property type="entry name" value="NAD(P)-LINKED OXIDOREDUCTASE SUPERFAMILY PROTEIN"/>
    <property type="match status" value="1"/>
</dbReference>
<reference evidence="3 4" key="1">
    <citation type="submission" date="2024-09" db="EMBL/GenBank/DDBJ databases">
        <authorList>
            <person name="Sun Q."/>
            <person name="Mori K."/>
        </authorList>
    </citation>
    <scope>NUCLEOTIDE SEQUENCE [LARGE SCALE GENOMIC DNA]</scope>
    <source>
        <strain evidence="3 4">JCM 12520</strain>
    </source>
</reference>
<dbReference type="InterPro" id="IPR023210">
    <property type="entry name" value="NADP_OxRdtase_dom"/>
</dbReference>
<dbReference type="Proteomes" id="UP001589619">
    <property type="component" value="Unassembled WGS sequence"/>
</dbReference>
<sequence>MRLTAIPNTELTVSSLCLGTSPLGSSIDEAASFRLLDQFVELGGTFLDTSRNYADWACEIKSVSEKTIGKWMKDRNAFGRIVVGTKGACPSTERFFRLSRADIMDDLHSSLRNLQTDCIDLYWLHRDDLSVPAEDIWQVLVEAVEAGKIRYFACSNWTVSRIVEVQQLAQASGKPGFCASQIMWSLAEPNREQMADSTIVVMDEETERYHRQTGLALAPFSAQAGGFFGGRYDRPSPGTINGGKPSVQALYGSEANYERYDRVREVAEQLGETTGVVALACLYARPFPVIPIVGPRTPEQLADCCRAGELRLDEQTAQYIEYGTKDGRP</sequence>
<accession>A0ABV5VXM9</accession>
<keyword evidence="1" id="KW-0560">Oxidoreductase</keyword>
<organism evidence="3 4">
    <name type="scientific">Paenibacillus hodogayensis</name>
    <dbReference type="NCBI Taxonomy" id="279208"/>
    <lineage>
        <taxon>Bacteria</taxon>
        <taxon>Bacillati</taxon>
        <taxon>Bacillota</taxon>
        <taxon>Bacilli</taxon>
        <taxon>Bacillales</taxon>
        <taxon>Paenibacillaceae</taxon>
        <taxon>Paenibacillus</taxon>
    </lineage>
</organism>
<protein>
    <submittedName>
        <fullName evidence="3">Aldo/keto reductase</fullName>
    </submittedName>
</protein>
<dbReference type="Gene3D" id="3.20.20.100">
    <property type="entry name" value="NADP-dependent oxidoreductase domain"/>
    <property type="match status" value="1"/>
</dbReference>
<name>A0ABV5VXM9_9BACL</name>
<dbReference type="EMBL" id="JBHMAG010000012">
    <property type="protein sequence ID" value="MFB9753025.1"/>
    <property type="molecule type" value="Genomic_DNA"/>
</dbReference>
<dbReference type="PANTHER" id="PTHR43364">
    <property type="entry name" value="NADH-SPECIFIC METHYLGLYOXAL REDUCTASE-RELATED"/>
    <property type="match status" value="1"/>
</dbReference>
<keyword evidence="4" id="KW-1185">Reference proteome</keyword>
<dbReference type="InterPro" id="IPR050523">
    <property type="entry name" value="AKR_Detox_Biosynth"/>
</dbReference>
<dbReference type="CDD" id="cd19082">
    <property type="entry name" value="AKR_AKR10A1_2"/>
    <property type="match status" value="1"/>
</dbReference>
<dbReference type="Pfam" id="PF00248">
    <property type="entry name" value="Aldo_ket_red"/>
    <property type="match status" value="1"/>
</dbReference>
<evidence type="ECO:0000313" key="4">
    <source>
        <dbReference type="Proteomes" id="UP001589619"/>
    </source>
</evidence>
<comment type="caution">
    <text evidence="3">The sequence shown here is derived from an EMBL/GenBank/DDBJ whole genome shotgun (WGS) entry which is preliminary data.</text>
</comment>
<evidence type="ECO:0000256" key="1">
    <source>
        <dbReference type="ARBA" id="ARBA00023002"/>
    </source>
</evidence>
<evidence type="ECO:0000313" key="3">
    <source>
        <dbReference type="EMBL" id="MFB9753025.1"/>
    </source>
</evidence>